<proteinExistence type="predicted"/>
<protein>
    <submittedName>
        <fullName evidence="1">Uncharacterized protein</fullName>
    </submittedName>
</protein>
<evidence type="ECO:0000313" key="2">
    <source>
        <dbReference type="Proteomes" id="UP001234297"/>
    </source>
</evidence>
<accession>A0ACC2MMU8</accession>
<dbReference type="EMBL" id="CM056810">
    <property type="protein sequence ID" value="KAJ8646943.1"/>
    <property type="molecule type" value="Genomic_DNA"/>
</dbReference>
<name>A0ACC2MMU8_PERAE</name>
<reference evidence="1 2" key="1">
    <citation type="journal article" date="2022" name="Hortic Res">
        <title>A haplotype resolved chromosomal level avocado genome allows analysis of novel avocado genes.</title>
        <authorList>
            <person name="Nath O."/>
            <person name="Fletcher S.J."/>
            <person name="Hayward A."/>
            <person name="Shaw L.M."/>
            <person name="Masouleh A.K."/>
            <person name="Furtado A."/>
            <person name="Henry R.J."/>
            <person name="Mitter N."/>
        </authorList>
    </citation>
    <scope>NUCLEOTIDE SEQUENCE [LARGE SCALE GENOMIC DNA]</scope>
    <source>
        <strain evidence="2">cv. Hass</strain>
    </source>
</reference>
<evidence type="ECO:0000313" key="1">
    <source>
        <dbReference type="EMBL" id="KAJ8646943.1"/>
    </source>
</evidence>
<dbReference type="Proteomes" id="UP001234297">
    <property type="component" value="Chromosome 2"/>
</dbReference>
<keyword evidence="2" id="KW-1185">Reference proteome</keyword>
<organism evidence="1 2">
    <name type="scientific">Persea americana</name>
    <name type="common">Avocado</name>
    <dbReference type="NCBI Taxonomy" id="3435"/>
    <lineage>
        <taxon>Eukaryota</taxon>
        <taxon>Viridiplantae</taxon>
        <taxon>Streptophyta</taxon>
        <taxon>Embryophyta</taxon>
        <taxon>Tracheophyta</taxon>
        <taxon>Spermatophyta</taxon>
        <taxon>Magnoliopsida</taxon>
        <taxon>Magnoliidae</taxon>
        <taxon>Laurales</taxon>
        <taxon>Lauraceae</taxon>
        <taxon>Persea</taxon>
    </lineage>
</organism>
<gene>
    <name evidence="1" type="ORF">MRB53_008691</name>
</gene>
<comment type="caution">
    <text evidence="1">The sequence shown here is derived from an EMBL/GenBank/DDBJ whole genome shotgun (WGS) entry which is preliminary data.</text>
</comment>
<sequence length="141" mass="16348">MLRSLIYINCLVSVVINPSVPIEYQLSWILREILESAHGWQHFLTVEQIEATANDVVQISQGEILEKRLQCLRLQRAPCNDNKTRIQGAPQLPLRSPFSLNVFNNGLLSLIRNHYRLNPEDYLMDCLLCSLPAFIGYRHWM</sequence>